<name>A0A8R7QCF9_TRIUA</name>
<dbReference type="EnsemblPlants" id="TuG1812G0500001017.01.T01">
    <property type="protein sequence ID" value="TuG1812G0500001017.01.T01.cds459780"/>
    <property type="gene ID" value="TuG1812G0500001017.01"/>
</dbReference>
<sequence length="251" mass="28813">MAGRGGWYGGATRAPSPRPRVARRPRPQQRHAPHDPGLVRRQPSRAGARRRGRRRRGARRLRARERSGLRAGGRQGHWEGERPQPPVPRGCRRRPPARLSFPEPHRRARGEHQRRSIERAGDDLGGPYHVLPARRRGPALHCLPGVSQVTRPLSRCSRTVRSLRGPARRHCPPRARLIHRPARRQRYLEDARRVQCARQPHQERRVPAGHQGRAHHGLLPHLQQRPPASPTSLWSSSWTLTRGQARRHWPC</sequence>
<dbReference type="Gramene" id="TuG1812G0500001017.01.T01">
    <property type="protein sequence ID" value="TuG1812G0500001017.01.T01.cds459780"/>
    <property type="gene ID" value="TuG1812G0500001017.01"/>
</dbReference>
<organism evidence="2 3">
    <name type="scientific">Triticum urartu</name>
    <name type="common">Red wild einkorn</name>
    <name type="synonym">Crithodium urartu</name>
    <dbReference type="NCBI Taxonomy" id="4572"/>
    <lineage>
        <taxon>Eukaryota</taxon>
        <taxon>Viridiplantae</taxon>
        <taxon>Streptophyta</taxon>
        <taxon>Embryophyta</taxon>
        <taxon>Tracheophyta</taxon>
        <taxon>Spermatophyta</taxon>
        <taxon>Magnoliopsida</taxon>
        <taxon>Liliopsida</taxon>
        <taxon>Poales</taxon>
        <taxon>Poaceae</taxon>
        <taxon>BOP clade</taxon>
        <taxon>Pooideae</taxon>
        <taxon>Triticodae</taxon>
        <taxon>Triticeae</taxon>
        <taxon>Triticinae</taxon>
        <taxon>Triticum</taxon>
    </lineage>
</organism>
<evidence type="ECO:0000313" key="2">
    <source>
        <dbReference type="EnsemblPlants" id="TuG1812G0500001017.01.T01.cds459780"/>
    </source>
</evidence>
<feature type="compositionally biased region" description="Basic and acidic residues" evidence="1">
    <location>
        <begin position="110"/>
        <end position="122"/>
    </location>
</feature>
<reference evidence="2" key="2">
    <citation type="submission" date="2018-03" db="EMBL/GenBank/DDBJ databases">
        <title>The Triticum urartu genome reveals the dynamic nature of wheat genome evolution.</title>
        <authorList>
            <person name="Ling H."/>
            <person name="Ma B."/>
            <person name="Shi X."/>
            <person name="Liu H."/>
            <person name="Dong L."/>
            <person name="Sun H."/>
            <person name="Cao Y."/>
            <person name="Gao Q."/>
            <person name="Zheng S."/>
            <person name="Li Y."/>
            <person name="Yu Y."/>
            <person name="Du H."/>
            <person name="Qi M."/>
            <person name="Li Y."/>
            <person name="Yu H."/>
            <person name="Cui Y."/>
            <person name="Wang N."/>
            <person name="Chen C."/>
            <person name="Wu H."/>
            <person name="Zhao Y."/>
            <person name="Zhang J."/>
            <person name="Li Y."/>
            <person name="Zhou W."/>
            <person name="Zhang B."/>
            <person name="Hu W."/>
            <person name="Eijk M."/>
            <person name="Tang J."/>
            <person name="Witsenboer H."/>
            <person name="Zhao S."/>
            <person name="Li Z."/>
            <person name="Zhang A."/>
            <person name="Wang D."/>
            <person name="Liang C."/>
        </authorList>
    </citation>
    <scope>NUCLEOTIDE SEQUENCE [LARGE SCALE GENOMIC DNA]</scope>
    <source>
        <strain evidence="2">cv. G1812</strain>
    </source>
</reference>
<feature type="region of interest" description="Disordered" evidence="1">
    <location>
        <begin position="1"/>
        <end position="126"/>
    </location>
</feature>
<proteinExistence type="predicted"/>
<feature type="compositionally biased region" description="Basic residues" evidence="1">
    <location>
        <begin position="47"/>
        <end position="63"/>
    </location>
</feature>
<accession>A0A8R7QCF9</accession>
<reference evidence="3" key="1">
    <citation type="journal article" date="2013" name="Nature">
        <title>Draft genome of the wheat A-genome progenitor Triticum urartu.</title>
        <authorList>
            <person name="Ling H.Q."/>
            <person name="Zhao S."/>
            <person name="Liu D."/>
            <person name="Wang J."/>
            <person name="Sun H."/>
            <person name="Zhang C."/>
            <person name="Fan H."/>
            <person name="Li D."/>
            <person name="Dong L."/>
            <person name="Tao Y."/>
            <person name="Gao C."/>
            <person name="Wu H."/>
            <person name="Li Y."/>
            <person name="Cui Y."/>
            <person name="Guo X."/>
            <person name="Zheng S."/>
            <person name="Wang B."/>
            <person name="Yu K."/>
            <person name="Liang Q."/>
            <person name="Yang W."/>
            <person name="Lou X."/>
            <person name="Chen J."/>
            <person name="Feng M."/>
            <person name="Jian J."/>
            <person name="Zhang X."/>
            <person name="Luo G."/>
            <person name="Jiang Y."/>
            <person name="Liu J."/>
            <person name="Wang Z."/>
            <person name="Sha Y."/>
            <person name="Zhang B."/>
            <person name="Wu H."/>
            <person name="Tang D."/>
            <person name="Shen Q."/>
            <person name="Xue P."/>
            <person name="Zou S."/>
            <person name="Wang X."/>
            <person name="Liu X."/>
            <person name="Wang F."/>
            <person name="Yang Y."/>
            <person name="An X."/>
            <person name="Dong Z."/>
            <person name="Zhang K."/>
            <person name="Zhang X."/>
            <person name="Luo M.C."/>
            <person name="Dvorak J."/>
            <person name="Tong Y."/>
            <person name="Wang J."/>
            <person name="Yang H."/>
            <person name="Li Z."/>
            <person name="Wang D."/>
            <person name="Zhang A."/>
            <person name="Wang J."/>
        </authorList>
    </citation>
    <scope>NUCLEOTIDE SEQUENCE</scope>
    <source>
        <strain evidence="3">cv. G1812</strain>
    </source>
</reference>
<evidence type="ECO:0000256" key="1">
    <source>
        <dbReference type="SAM" id="MobiDB-lite"/>
    </source>
</evidence>
<reference evidence="2" key="3">
    <citation type="submission" date="2022-06" db="UniProtKB">
        <authorList>
            <consortium name="EnsemblPlants"/>
        </authorList>
    </citation>
    <scope>IDENTIFICATION</scope>
</reference>
<dbReference type="AlphaFoldDB" id="A0A8R7QCF9"/>
<protein>
    <submittedName>
        <fullName evidence="2">Uncharacterized protein</fullName>
    </submittedName>
</protein>
<feature type="compositionally biased region" description="Basic residues" evidence="1">
    <location>
        <begin position="20"/>
        <end position="31"/>
    </location>
</feature>
<dbReference type="Proteomes" id="UP000015106">
    <property type="component" value="Chromosome 5"/>
</dbReference>
<keyword evidence="3" id="KW-1185">Reference proteome</keyword>
<evidence type="ECO:0000313" key="3">
    <source>
        <dbReference type="Proteomes" id="UP000015106"/>
    </source>
</evidence>